<dbReference type="InterPro" id="IPR054566">
    <property type="entry name" value="ManC/GMP-like_b-helix"/>
</dbReference>
<comment type="similarity">
    <text evidence="1 8">Belongs to the mannose-6-phosphate isomerase type 2 family.</text>
</comment>
<dbReference type="GO" id="GO:0004476">
    <property type="term" value="F:mannose-6-phosphate isomerase activity"/>
    <property type="evidence" value="ECO:0007669"/>
    <property type="project" value="UniProtKB-EC"/>
</dbReference>
<dbReference type="NCBIfam" id="TIGR01479">
    <property type="entry name" value="GMP_PMI"/>
    <property type="match status" value="1"/>
</dbReference>
<evidence type="ECO:0000256" key="3">
    <source>
        <dbReference type="ARBA" id="ARBA00022679"/>
    </source>
</evidence>
<feature type="domain" description="Nucleotidyl transferase" evidence="9">
    <location>
        <begin position="11"/>
        <end position="298"/>
    </location>
</feature>
<dbReference type="InterPro" id="IPR029044">
    <property type="entry name" value="Nucleotide-diphossugar_trans"/>
</dbReference>
<protein>
    <recommendedName>
        <fullName evidence="2">mannose-1-phosphate guanylyltransferase</fullName>
        <ecNumber evidence="2">2.7.7.13</ecNumber>
    </recommendedName>
</protein>
<organism evidence="12 13">
    <name type="scientific">Chromobacterium aquaticum</name>
    <dbReference type="NCBI Taxonomy" id="467180"/>
    <lineage>
        <taxon>Bacteria</taxon>
        <taxon>Pseudomonadati</taxon>
        <taxon>Pseudomonadota</taxon>
        <taxon>Betaproteobacteria</taxon>
        <taxon>Neisseriales</taxon>
        <taxon>Chromobacteriaceae</taxon>
        <taxon>Chromobacterium</taxon>
    </lineage>
</organism>
<comment type="caution">
    <text evidence="12">The sequence shown here is derived from an EMBL/GenBank/DDBJ whole genome shotgun (WGS) entry which is preliminary data.</text>
</comment>
<feature type="domain" description="Mannose-6-phosphate isomerase type II C-terminal" evidence="10">
    <location>
        <begin position="368"/>
        <end position="478"/>
    </location>
</feature>
<dbReference type="InterPro" id="IPR001538">
    <property type="entry name" value="Man6P_isomerase-2_C"/>
</dbReference>
<dbReference type="CDD" id="cd02509">
    <property type="entry name" value="GDP-M1P_Guanylyltransferase"/>
    <property type="match status" value="1"/>
</dbReference>
<dbReference type="InterPro" id="IPR005835">
    <property type="entry name" value="NTP_transferase_dom"/>
</dbReference>
<dbReference type="InterPro" id="IPR014710">
    <property type="entry name" value="RmlC-like_jellyroll"/>
</dbReference>
<evidence type="ECO:0000256" key="6">
    <source>
        <dbReference type="ARBA" id="ARBA00023134"/>
    </source>
</evidence>
<evidence type="ECO:0000256" key="7">
    <source>
        <dbReference type="ARBA" id="ARBA00047343"/>
    </source>
</evidence>
<evidence type="ECO:0000256" key="1">
    <source>
        <dbReference type="ARBA" id="ARBA00006115"/>
    </source>
</evidence>
<proteinExistence type="inferred from homology"/>
<reference evidence="13" key="1">
    <citation type="journal article" date="2019" name="Int. J. Syst. Evol. Microbiol.">
        <title>The Global Catalogue of Microorganisms (GCM) 10K type strain sequencing project: providing services to taxonomists for standard genome sequencing and annotation.</title>
        <authorList>
            <consortium name="The Broad Institute Genomics Platform"/>
            <consortium name="The Broad Institute Genome Sequencing Center for Infectious Disease"/>
            <person name="Wu L."/>
            <person name="Ma J."/>
        </authorList>
    </citation>
    <scope>NUCLEOTIDE SEQUENCE [LARGE SCALE GENOMIC DNA]</scope>
    <source>
        <strain evidence="13">CGMCC 4.7608</strain>
    </source>
</reference>
<dbReference type="Pfam" id="PF00483">
    <property type="entry name" value="NTP_transferase"/>
    <property type="match status" value="1"/>
</dbReference>
<keyword evidence="6" id="KW-0342">GTP-binding</keyword>
<name>A0ABV9A085_9NEIS</name>
<dbReference type="GO" id="GO:0004475">
    <property type="term" value="F:mannose-1-phosphate guanylyltransferase (GTP) activity"/>
    <property type="evidence" value="ECO:0007669"/>
    <property type="project" value="UniProtKB-EC"/>
</dbReference>
<evidence type="ECO:0000313" key="12">
    <source>
        <dbReference type="EMBL" id="MFC4491913.1"/>
    </source>
</evidence>
<gene>
    <name evidence="12" type="ORF">ACFO0R_20060</name>
</gene>
<dbReference type="InterPro" id="IPR049577">
    <property type="entry name" value="GMPP_N"/>
</dbReference>
<dbReference type="EMBL" id="JBHSEK010000018">
    <property type="protein sequence ID" value="MFC4491913.1"/>
    <property type="molecule type" value="Genomic_DNA"/>
</dbReference>
<evidence type="ECO:0000313" key="13">
    <source>
        <dbReference type="Proteomes" id="UP001595999"/>
    </source>
</evidence>
<dbReference type="Gene3D" id="2.60.120.10">
    <property type="entry name" value="Jelly Rolls"/>
    <property type="match status" value="1"/>
</dbReference>
<evidence type="ECO:0000256" key="2">
    <source>
        <dbReference type="ARBA" id="ARBA00012387"/>
    </source>
</evidence>
<evidence type="ECO:0000259" key="11">
    <source>
        <dbReference type="Pfam" id="PF22640"/>
    </source>
</evidence>
<keyword evidence="3 12" id="KW-0808">Transferase</keyword>
<dbReference type="PANTHER" id="PTHR46390">
    <property type="entry name" value="MANNOSE-1-PHOSPHATE GUANYLYLTRANSFERASE"/>
    <property type="match status" value="1"/>
</dbReference>
<comment type="catalytic activity">
    <reaction evidence="7">
        <text>alpha-D-mannose 1-phosphate + GTP + H(+) = GDP-alpha-D-mannose + diphosphate</text>
        <dbReference type="Rhea" id="RHEA:15229"/>
        <dbReference type="ChEBI" id="CHEBI:15378"/>
        <dbReference type="ChEBI" id="CHEBI:33019"/>
        <dbReference type="ChEBI" id="CHEBI:37565"/>
        <dbReference type="ChEBI" id="CHEBI:57527"/>
        <dbReference type="ChEBI" id="CHEBI:58409"/>
        <dbReference type="EC" id="2.7.7.13"/>
    </reaction>
</comment>
<dbReference type="EC" id="2.7.7.13" evidence="2"/>
<dbReference type="Proteomes" id="UP001595999">
    <property type="component" value="Unassembled WGS sequence"/>
</dbReference>
<sequence length="487" mass="52643">MQNPVPELIPCIVCGGAGSRLWPVSRQAFPKPFIRLADDQSLLQKTFLRAASLPGVRRVLIVANEETRFRTLDECQAVNAGGLALELLLEPEGRNTAPALAAAAADLLARDPAADPLLLALPADHLIRDEAAFAAAVERAARLAAAGRVVAFGLKPSRPETGFGYIETGAAIGADGLEVACFVEKPDLAAAERYLADGRHLWNSGMFCFAAASLRAALAEHAPQVLAGVEASLAASRAVEDGGVRQRELDRAGFVRCPDISIDYAVMERIATAAVVPCELGWSDIGAWDSLAAQFPADADGNRVSGEALLQGSRDCFIQSRGRLIAALGVDNLVVVDTPDALLVADRSRCQEVRELSGRLRRQGHPSWREHLSSQRPWGHYTVLADSERYKIKRIVVKPGASLSLQMHHHRSEHWIVVSGTARVTHGDTERLVYTNESTFIPAGEKHRLSNPGLIDLVLIEVQSGEYLGEDDIVRFADDYGRTEARP</sequence>
<dbReference type="Pfam" id="PF01050">
    <property type="entry name" value="MannoseP_isomer"/>
    <property type="match status" value="1"/>
</dbReference>
<dbReference type="Gene3D" id="3.90.550.10">
    <property type="entry name" value="Spore Coat Polysaccharide Biosynthesis Protein SpsA, Chain A"/>
    <property type="match status" value="1"/>
</dbReference>
<dbReference type="InterPro" id="IPR011051">
    <property type="entry name" value="RmlC_Cupin_sf"/>
</dbReference>
<keyword evidence="5" id="KW-0547">Nucleotide-binding</keyword>
<dbReference type="CDD" id="cd02213">
    <property type="entry name" value="cupin_PMI_typeII_C"/>
    <property type="match status" value="1"/>
</dbReference>
<keyword evidence="4 12" id="KW-0548">Nucleotidyltransferase</keyword>
<evidence type="ECO:0000259" key="10">
    <source>
        <dbReference type="Pfam" id="PF01050"/>
    </source>
</evidence>
<dbReference type="RefSeq" id="WP_378124950.1">
    <property type="nucleotide sequence ID" value="NZ_JBHSEK010000018.1"/>
</dbReference>
<evidence type="ECO:0000259" key="9">
    <source>
        <dbReference type="Pfam" id="PF00483"/>
    </source>
</evidence>
<evidence type="ECO:0000256" key="5">
    <source>
        <dbReference type="ARBA" id="ARBA00022741"/>
    </source>
</evidence>
<dbReference type="Pfam" id="PF22640">
    <property type="entry name" value="ManC_GMP_beta-helix"/>
    <property type="match status" value="1"/>
</dbReference>
<evidence type="ECO:0000256" key="8">
    <source>
        <dbReference type="RuleBase" id="RU004190"/>
    </source>
</evidence>
<dbReference type="SUPFAM" id="SSF51182">
    <property type="entry name" value="RmlC-like cupins"/>
    <property type="match status" value="1"/>
</dbReference>
<evidence type="ECO:0000256" key="4">
    <source>
        <dbReference type="ARBA" id="ARBA00022695"/>
    </source>
</evidence>
<dbReference type="SUPFAM" id="SSF53448">
    <property type="entry name" value="Nucleotide-diphospho-sugar transferases"/>
    <property type="match status" value="1"/>
</dbReference>
<dbReference type="InterPro" id="IPR006375">
    <property type="entry name" value="Man1P_GuaTrfase/Man6P_Isoase"/>
</dbReference>
<keyword evidence="13" id="KW-1185">Reference proteome</keyword>
<dbReference type="PANTHER" id="PTHR46390:SF1">
    <property type="entry name" value="MANNOSE-1-PHOSPHATE GUANYLYLTRANSFERASE"/>
    <property type="match status" value="1"/>
</dbReference>
<dbReference type="InterPro" id="IPR051161">
    <property type="entry name" value="Mannose-6P_isomerase_type2"/>
</dbReference>
<keyword evidence="12" id="KW-0413">Isomerase</keyword>
<feature type="domain" description="MannoseP isomerase/GMP-like beta-helix" evidence="11">
    <location>
        <begin position="313"/>
        <end position="360"/>
    </location>
</feature>
<accession>A0ABV9A085</accession>